<dbReference type="Proteomes" id="UP000320300">
    <property type="component" value="Unassembled WGS sequence"/>
</dbReference>
<sequence>MAIFRKTDPLFGDVKGVIGPVVVTETRGVNVLKLRPAIDRKARRRKNKGKTKPAQNLKMGLISSFIAAIKEYTEIGFGKNRNGKAEFPLAVQYNLAHAVAGLHPNFSINYPEVVISQGNREMAWSSAITYDDSKFITVSWEIPDTANIREIGNDLAYILLYDETIQKTLYSGEKVPRSALSLRTEIYDRNFGSIIHAYLFFVSADQKSRSRSDYVGSIVIPFPDINK</sequence>
<name>A0A521CNE9_9SPHI</name>
<dbReference type="Pfam" id="PF19781">
    <property type="entry name" value="DUF6266"/>
    <property type="match status" value="1"/>
</dbReference>
<dbReference type="RefSeq" id="WP_142527780.1">
    <property type="nucleotide sequence ID" value="NZ_CBCSJO010000001.1"/>
</dbReference>
<keyword evidence="2" id="KW-1185">Reference proteome</keyword>
<dbReference type="AlphaFoldDB" id="A0A521CNE9"/>
<dbReference type="EMBL" id="FXTN01000004">
    <property type="protein sequence ID" value="SMO60918.1"/>
    <property type="molecule type" value="Genomic_DNA"/>
</dbReference>
<gene>
    <name evidence="1" type="ORF">SAMN06265348_10467</name>
</gene>
<organism evidence="1 2">
    <name type="scientific">Pedobacter westerhofensis</name>
    <dbReference type="NCBI Taxonomy" id="425512"/>
    <lineage>
        <taxon>Bacteria</taxon>
        <taxon>Pseudomonadati</taxon>
        <taxon>Bacteroidota</taxon>
        <taxon>Sphingobacteriia</taxon>
        <taxon>Sphingobacteriales</taxon>
        <taxon>Sphingobacteriaceae</taxon>
        <taxon>Pedobacter</taxon>
    </lineage>
</organism>
<proteinExistence type="predicted"/>
<reference evidence="1 2" key="1">
    <citation type="submission" date="2017-05" db="EMBL/GenBank/DDBJ databases">
        <authorList>
            <person name="Varghese N."/>
            <person name="Submissions S."/>
        </authorList>
    </citation>
    <scope>NUCLEOTIDE SEQUENCE [LARGE SCALE GENOMIC DNA]</scope>
    <source>
        <strain evidence="1 2">DSM 19036</strain>
    </source>
</reference>
<protein>
    <submittedName>
        <fullName evidence="1">Uncharacterized protein</fullName>
    </submittedName>
</protein>
<evidence type="ECO:0000313" key="2">
    <source>
        <dbReference type="Proteomes" id="UP000320300"/>
    </source>
</evidence>
<dbReference type="InterPro" id="IPR046233">
    <property type="entry name" value="DUF6266"/>
</dbReference>
<evidence type="ECO:0000313" key="1">
    <source>
        <dbReference type="EMBL" id="SMO60918.1"/>
    </source>
</evidence>
<dbReference type="OrthoDB" id="665435at2"/>
<accession>A0A521CNE9</accession>